<proteinExistence type="predicted"/>
<keyword evidence="1" id="KW-0862">Zinc</keyword>
<dbReference type="EMBL" id="CP000471">
    <property type="protein sequence ID" value="ABK44514.1"/>
    <property type="molecule type" value="Genomic_DNA"/>
</dbReference>
<dbReference type="InterPro" id="IPR049245">
    <property type="entry name" value="DUF6880"/>
</dbReference>
<feature type="domain" description="SWIM-type" evidence="2">
    <location>
        <begin position="75"/>
        <end position="112"/>
    </location>
</feature>
<evidence type="ECO:0000256" key="1">
    <source>
        <dbReference type="PROSITE-ProRule" id="PRU00325"/>
    </source>
</evidence>
<reference evidence="4" key="1">
    <citation type="journal article" date="2009" name="Appl. Environ. Microbiol.">
        <title>Complete genome sequence of the chemolithoautotrophic marine magnetotactic coccus strain MC-1.</title>
        <authorList>
            <person name="Schubbe S."/>
            <person name="Williams T.J."/>
            <person name="Xie G."/>
            <person name="Kiss H.E."/>
            <person name="Brettin T.S."/>
            <person name="Martinez D."/>
            <person name="Ross C.A."/>
            <person name="Schuler D."/>
            <person name="Cox B.L."/>
            <person name="Nealson K.H."/>
            <person name="Bazylinski D.A."/>
        </authorList>
    </citation>
    <scope>NUCLEOTIDE SEQUENCE [LARGE SCALE GENOMIC DNA]</scope>
    <source>
        <strain evidence="4">ATCC BAA-1437 / JCM 17883 / MC-1</strain>
    </source>
</reference>
<evidence type="ECO:0000259" key="2">
    <source>
        <dbReference type="PROSITE" id="PS50966"/>
    </source>
</evidence>
<keyword evidence="1" id="KW-0479">Metal-binding</keyword>
<dbReference type="PROSITE" id="PS50966">
    <property type="entry name" value="ZF_SWIM"/>
    <property type="match status" value="1"/>
</dbReference>
<dbReference type="GO" id="GO:0008270">
    <property type="term" value="F:zinc ion binding"/>
    <property type="evidence" value="ECO:0007669"/>
    <property type="project" value="UniProtKB-KW"/>
</dbReference>
<organism evidence="3 4">
    <name type="scientific">Magnetococcus marinus (strain ATCC BAA-1437 / JCM 17883 / MC-1)</name>
    <dbReference type="NCBI Taxonomy" id="156889"/>
    <lineage>
        <taxon>Bacteria</taxon>
        <taxon>Pseudomonadati</taxon>
        <taxon>Pseudomonadota</taxon>
        <taxon>Magnetococcia</taxon>
        <taxon>Magnetococcales</taxon>
        <taxon>Magnetococcaceae</taxon>
        <taxon>Magnetococcus</taxon>
    </lineage>
</organism>
<evidence type="ECO:0000313" key="4">
    <source>
        <dbReference type="Proteomes" id="UP000002586"/>
    </source>
</evidence>
<name>A0L971_MAGMM</name>
<sequence>MDAFSTSIFPWKTLMARKKSNPDALEKALTTATIMELAGNRYYWRGNEYFQDGAVTSLKESDGIITGKVQGTRAYKVQLWVEEDELEHNCSCPLGEDCEFCKHCVAVGLAWLARDQKAPLAEAGKKASDSIGEKDVRDFLMGKSKEALVEMLLEQCEEDDRLNRRLLAMTAKTSRDKLDLSVWKDAIEEAAWSDDFVDWRHMPDYSSGIGEVVESIEELLHEGHAEAVIEITEHGLSVMERAVEQVDDSGGDMGMLMKQLQDLHLKACRKAKPEPASLAERLFAWELGNDWGTFSHAVETYADVLGDAGLTRYRKLTEEAWAKVKALESREQDARRYDSKRYRITSMMESLAKASGNLEELVAIKSKNLSRQFHFLEIAEIYQKDGQDDTALEWAERGWKAFPEKGGDARLREFIAHAYHRRDRHDDAMAMTWTAFTERTSFDMVKTLAEHAKLAKAWPEWREKALAHIREQIAASKQQQTGRRRWDYDSLNDHSILVQVFLWEKEMDAAWNEAREGGCSGPLWLELAGLREKTDPYNSVQIYREHIRILLKHADKRYYEGAVEYLAKIKKLLGAIGKAEEFPAIVADVRNEHRRKRNLMALLDRKKW</sequence>
<gene>
    <name evidence="3" type="ordered locus">Mmc1_2013</name>
</gene>
<keyword evidence="4" id="KW-1185">Reference proteome</keyword>
<dbReference type="InterPro" id="IPR007527">
    <property type="entry name" value="Znf_SWIM"/>
</dbReference>
<protein>
    <submittedName>
        <fullName evidence="3">Zinc finger, SWIM domain protein</fullName>
    </submittedName>
</protein>
<dbReference type="HOGENOM" id="CLU_031282_0_0_5"/>
<dbReference type="Gene3D" id="1.25.40.10">
    <property type="entry name" value="Tetratricopeptide repeat domain"/>
    <property type="match status" value="1"/>
</dbReference>
<dbReference type="Proteomes" id="UP000002586">
    <property type="component" value="Chromosome"/>
</dbReference>
<evidence type="ECO:0000313" key="3">
    <source>
        <dbReference type="EMBL" id="ABK44514.1"/>
    </source>
</evidence>
<dbReference type="AlphaFoldDB" id="A0L971"/>
<keyword evidence="1" id="KW-0863">Zinc-finger</keyword>
<reference evidence="3 4" key="2">
    <citation type="journal article" date="2012" name="Int. J. Syst. Evol. Microbiol.">
        <title>Magnetococcus marinus gen. nov., sp. nov., a marine, magnetotactic bacterium that represents a novel lineage (Magnetococcaceae fam. nov.; Magnetococcales ord. nov.) at the base of the Alphaproteobacteria.</title>
        <authorList>
            <person name="Bazylinski D.A."/>
            <person name="Williams T.J."/>
            <person name="Lefevre C.T."/>
            <person name="Berg R.J."/>
            <person name="Zhang C.L."/>
            <person name="Bowser S.S."/>
            <person name="Dean A.J."/>
            <person name="Beveridge T.J."/>
        </authorList>
    </citation>
    <scope>NUCLEOTIDE SEQUENCE [LARGE SCALE GENOMIC DNA]</scope>
    <source>
        <strain evidence="4">ATCC BAA-1437 / JCM 17883 / MC-1</strain>
    </source>
</reference>
<dbReference type="eggNOG" id="COG4715">
    <property type="taxonomic scope" value="Bacteria"/>
</dbReference>
<dbReference type="Pfam" id="PF21810">
    <property type="entry name" value="DUF6880"/>
    <property type="match status" value="1"/>
</dbReference>
<dbReference type="KEGG" id="mgm:Mmc1_2013"/>
<dbReference type="InterPro" id="IPR011990">
    <property type="entry name" value="TPR-like_helical_dom_sf"/>
</dbReference>
<accession>A0L971</accession>
<dbReference type="STRING" id="156889.Mmc1_2013"/>